<dbReference type="NCBIfam" id="TIGR03180">
    <property type="entry name" value="UraD_2"/>
    <property type="match status" value="1"/>
</dbReference>
<keyword evidence="5" id="KW-0210">Decarboxylase</keyword>
<dbReference type="GO" id="GO:0019628">
    <property type="term" value="P:urate catabolic process"/>
    <property type="evidence" value="ECO:0007669"/>
    <property type="project" value="TreeGrafter"/>
</dbReference>
<feature type="region of interest" description="Disordered" evidence="7">
    <location>
        <begin position="66"/>
        <end position="88"/>
    </location>
</feature>
<comment type="catalytic activity">
    <reaction evidence="1">
        <text>5-hydroxy-2-oxo-4-ureido-2,5-dihydro-1H-imidazole-5-carboxylate + H(+) = (S)-allantoin + CO2</text>
        <dbReference type="Rhea" id="RHEA:26301"/>
        <dbReference type="ChEBI" id="CHEBI:15378"/>
        <dbReference type="ChEBI" id="CHEBI:15678"/>
        <dbReference type="ChEBI" id="CHEBI:16526"/>
        <dbReference type="ChEBI" id="CHEBI:58639"/>
        <dbReference type="EC" id="4.1.1.97"/>
    </reaction>
</comment>
<dbReference type="EC" id="4.1.1.97" evidence="3"/>
<evidence type="ECO:0000256" key="1">
    <source>
        <dbReference type="ARBA" id="ARBA00001163"/>
    </source>
</evidence>
<evidence type="ECO:0000256" key="2">
    <source>
        <dbReference type="ARBA" id="ARBA00004754"/>
    </source>
</evidence>
<accession>A0A6J6TIC5</accession>
<feature type="compositionally biased region" description="Polar residues" evidence="7">
    <location>
        <begin position="73"/>
        <end position="82"/>
    </location>
</feature>
<dbReference type="SUPFAM" id="SSF158694">
    <property type="entry name" value="UraD-Like"/>
    <property type="match status" value="1"/>
</dbReference>
<feature type="region of interest" description="Disordered" evidence="7">
    <location>
        <begin position="154"/>
        <end position="173"/>
    </location>
</feature>
<evidence type="ECO:0000313" key="9">
    <source>
        <dbReference type="EMBL" id="CAB4747151.1"/>
    </source>
</evidence>
<dbReference type="GO" id="GO:0005777">
    <property type="term" value="C:peroxisome"/>
    <property type="evidence" value="ECO:0007669"/>
    <property type="project" value="TreeGrafter"/>
</dbReference>
<gene>
    <name evidence="9" type="ORF">UFOPK2761_01736</name>
</gene>
<dbReference type="NCBIfam" id="NF010372">
    <property type="entry name" value="PRK13798.1"/>
    <property type="match status" value="1"/>
</dbReference>
<evidence type="ECO:0000256" key="7">
    <source>
        <dbReference type="SAM" id="MobiDB-lite"/>
    </source>
</evidence>
<keyword evidence="6" id="KW-0456">Lyase</keyword>
<evidence type="ECO:0000259" key="8">
    <source>
        <dbReference type="Pfam" id="PF09349"/>
    </source>
</evidence>
<sequence>MRLGELNAMEAPEAARALRGCADVERWVAALLVRRPYADRRTLLDTAHLLATWSDAELDHALADHPRIGERGTGSTAATSAREQAGVTDADREAFVEANRRYEERFDRIYLVRAAGRSAAEMLELLEQRLTHDDATELAVTKQQLTEIAMLRLEDLVDEEPDEDPDDEVEEDR</sequence>
<protein>
    <recommendedName>
        <fullName evidence="3">2-oxo-4-hydroxy-4-carboxy-5-ureidoimidazoline decarboxylase</fullName>
        <ecNumber evidence="3">4.1.1.97</ecNumber>
    </recommendedName>
</protein>
<proteinExistence type="predicted"/>
<evidence type="ECO:0000256" key="6">
    <source>
        <dbReference type="ARBA" id="ARBA00023239"/>
    </source>
</evidence>
<keyword evidence="4" id="KW-0659">Purine metabolism</keyword>
<name>A0A6J6TIC5_9ZZZZ</name>
<dbReference type="PANTHER" id="PTHR43466">
    <property type="entry name" value="2-OXO-4-HYDROXY-4-CARBOXY-5-UREIDOIMIDAZOLINE DECARBOXYLASE-RELATED"/>
    <property type="match status" value="1"/>
</dbReference>
<reference evidence="9" key="1">
    <citation type="submission" date="2020-05" db="EMBL/GenBank/DDBJ databases">
        <authorList>
            <person name="Chiriac C."/>
            <person name="Salcher M."/>
            <person name="Ghai R."/>
            <person name="Kavagutti S V."/>
        </authorList>
    </citation>
    <scope>NUCLEOTIDE SEQUENCE</scope>
</reference>
<dbReference type="EMBL" id="CAEZYQ010000012">
    <property type="protein sequence ID" value="CAB4747151.1"/>
    <property type="molecule type" value="Genomic_DNA"/>
</dbReference>
<dbReference type="PANTHER" id="PTHR43466:SF1">
    <property type="entry name" value="2-OXO-4-HYDROXY-4-CARBOXY-5-UREIDOIMIDAZOLINE DECARBOXYLASE-RELATED"/>
    <property type="match status" value="1"/>
</dbReference>
<dbReference type="InterPro" id="IPR018020">
    <property type="entry name" value="OHCU_decarboxylase"/>
</dbReference>
<dbReference type="GO" id="GO:0006144">
    <property type="term" value="P:purine nucleobase metabolic process"/>
    <property type="evidence" value="ECO:0007669"/>
    <property type="project" value="UniProtKB-KW"/>
</dbReference>
<evidence type="ECO:0000256" key="4">
    <source>
        <dbReference type="ARBA" id="ARBA00022631"/>
    </source>
</evidence>
<feature type="domain" description="Oxo-4-hydroxy-4-carboxy-5-ureidoimidazoline decarboxylase" evidence="8">
    <location>
        <begin position="7"/>
        <end position="154"/>
    </location>
</feature>
<dbReference type="InterPro" id="IPR017595">
    <property type="entry name" value="OHCU_decarboxylase-2"/>
</dbReference>
<dbReference type="Gene3D" id="1.10.3330.10">
    <property type="entry name" value="Oxo-4-hydroxy-4-carboxy-5-ureidoimidazoline decarboxylase"/>
    <property type="match status" value="1"/>
</dbReference>
<organism evidence="9">
    <name type="scientific">freshwater metagenome</name>
    <dbReference type="NCBI Taxonomy" id="449393"/>
    <lineage>
        <taxon>unclassified sequences</taxon>
        <taxon>metagenomes</taxon>
        <taxon>ecological metagenomes</taxon>
    </lineage>
</organism>
<dbReference type="InterPro" id="IPR036778">
    <property type="entry name" value="OHCU_decarboxylase_sf"/>
</dbReference>
<evidence type="ECO:0000256" key="5">
    <source>
        <dbReference type="ARBA" id="ARBA00022793"/>
    </source>
</evidence>
<dbReference type="Pfam" id="PF09349">
    <property type="entry name" value="OHCU_decarbox"/>
    <property type="match status" value="1"/>
</dbReference>
<dbReference type="GO" id="GO:0051997">
    <property type="term" value="F:2-oxo-4-hydroxy-4-carboxy-5-ureidoimidazoline decarboxylase activity"/>
    <property type="evidence" value="ECO:0007669"/>
    <property type="project" value="UniProtKB-EC"/>
</dbReference>
<dbReference type="AlphaFoldDB" id="A0A6J6TIC5"/>
<comment type="pathway">
    <text evidence="2">Purine metabolism; urate degradation; (S)-allantoin from urate: step 3/3.</text>
</comment>
<evidence type="ECO:0000256" key="3">
    <source>
        <dbReference type="ARBA" id="ARBA00012257"/>
    </source>
</evidence>
<feature type="compositionally biased region" description="Acidic residues" evidence="7">
    <location>
        <begin position="156"/>
        <end position="173"/>
    </location>
</feature>